<dbReference type="OrthoDB" id="10017054at2759"/>
<dbReference type="InterPro" id="IPR001715">
    <property type="entry name" value="CH_dom"/>
</dbReference>
<comment type="similarity">
    <text evidence="1">Belongs to the alpha-actinin family.</text>
</comment>
<dbReference type="PROSITE" id="PS50021">
    <property type="entry name" value="CH"/>
    <property type="match status" value="2"/>
</dbReference>
<evidence type="ECO:0000256" key="2">
    <source>
        <dbReference type="ARBA" id="ARBA00022737"/>
    </source>
</evidence>
<evidence type="ECO:0000256" key="6">
    <source>
        <dbReference type="SAM" id="MobiDB-lite"/>
    </source>
</evidence>
<dbReference type="InterPro" id="IPR011992">
    <property type="entry name" value="EF-hand-dom_pair"/>
</dbReference>
<dbReference type="InterPro" id="IPR001589">
    <property type="entry name" value="Actinin_actin-bd_CS"/>
</dbReference>
<evidence type="ECO:0000313" key="10">
    <source>
        <dbReference type="Proteomes" id="UP000054350"/>
    </source>
</evidence>
<keyword evidence="10" id="KW-1185">Reference proteome</keyword>
<dbReference type="PROSITE" id="PS00020">
    <property type="entry name" value="ACTININ_2"/>
    <property type="match status" value="1"/>
</dbReference>
<keyword evidence="5" id="KW-0175">Coiled coil</keyword>
<sequence length="659" mass="73373">MTPSPMKTSSQHGSHDSLATSGPSAASRSSVQDTAKIMDKAWEDVQKKTFTKWVNTKLQMRGLAINDITTDLTDGVNLIQLLEIIGDESLGKFNRVPKMRIQKIENQNTALAFIKRRGVNLTNIGAEDLTDGNEKLALGLIWTIILRFTIADISEEGLTAKEGLLLWCQRKTAPYNPEVQVKDFSFSWQDGLAFCALIHRHRPDLLDFHALNKADKHGNMALAFDVAAKHLGIPKLLDVEDVVDLPKPDERSVMTYVAQYFHAFSQLDKYEVAGRRVAKFAELMSSVFQMQNDYERRARALLDGMAAQQAAWHGEPPAAAYVDAKQQSNAFNEYKSTVKRGWVAEKRDLDALLGNIQTKLITYHLKPYAPPKGLAPADVDAAWQAHLTHEANRKKAINAQIKEIKEKLMVAFAKTANDLQAHLNTMSAALAGLNGELDDQRAKVEAAQAELPKHQAALQELKRIGRQCEAANVEENEYTIYAVEDVEFDLGLVATALTKKLQFIENQSVARQLTNLTPQQLEEFETTFRHFDKDLSNTLNAIEFKASLAGLGIAYTDAEFDQVFTQVSGGTAEINFEQFVQYMRSVTEDKTSSPDQVLAAFQALANAKGHVTEADMRVAHITPEVMTYLREAMPHANGDKDALDYRAFLTQCFEGTGVQ</sequence>
<evidence type="ECO:0000259" key="8">
    <source>
        <dbReference type="PROSITE" id="PS50222"/>
    </source>
</evidence>
<protein>
    <submittedName>
        <fullName evidence="9">Uncharacterized protein</fullName>
    </submittedName>
</protein>
<feature type="domain" description="Calponin-homology (CH)" evidence="7">
    <location>
        <begin position="44"/>
        <end position="149"/>
    </location>
</feature>
<evidence type="ECO:0000256" key="1">
    <source>
        <dbReference type="ARBA" id="ARBA00010255"/>
    </source>
</evidence>
<dbReference type="Pfam" id="PF00307">
    <property type="entry name" value="CH"/>
    <property type="match status" value="2"/>
</dbReference>
<dbReference type="GO" id="GO:0005509">
    <property type="term" value="F:calcium ion binding"/>
    <property type="evidence" value="ECO:0007669"/>
    <property type="project" value="InterPro"/>
</dbReference>
<dbReference type="GO" id="GO:0003779">
    <property type="term" value="F:actin binding"/>
    <property type="evidence" value="ECO:0007669"/>
    <property type="project" value="UniProtKB-KW"/>
</dbReference>
<dbReference type="PROSITE" id="PS00019">
    <property type="entry name" value="ACTININ_1"/>
    <property type="match status" value="1"/>
</dbReference>
<evidence type="ECO:0000259" key="7">
    <source>
        <dbReference type="PROSITE" id="PS50021"/>
    </source>
</evidence>
<dbReference type="FunFam" id="1.10.238.10:FF:000097">
    <property type="entry name" value="Alpha-actinin, sarcomeric (F-actin cross linking protein)"/>
    <property type="match status" value="1"/>
</dbReference>
<dbReference type="eggNOG" id="KOG0035">
    <property type="taxonomic scope" value="Eukaryota"/>
</dbReference>
<dbReference type="InterPro" id="IPR014837">
    <property type="entry name" value="EF-hand_Ca_insen"/>
</dbReference>
<keyword evidence="3" id="KW-0106">Calcium</keyword>
<evidence type="ECO:0000313" key="9">
    <source>
        <dbReference type="EMBL" id="KNE63648.1"/>
    </source>
</evidence>
<evidence type="ECO:0000256" key="5">
    <source>
        <dbReference type="SAM" id="Coils"/>
    </source>
</evidence>
<feature type="domain" description="EF-hand" evidence="8">
    <location>
        <begin position="519"/>
        <end position="554"/>
    </location>
</feature>
<dbReference type="InterPro" id="IPR036872">
    <property type="entry name" value="CH_dom_sf"/>
</dbReference>
<dbReference type="STRING" id="578462.A0A0L0SME8"/>
<accession>A0A0L0SME8</accession>
<dbReference type="FunFam" id="1.10.418.10:FF:000077">
    <property type="entry name" value="Related to alpha-actinin"/>
    <property type="match status" value="1"/>
</dbReference>
<dbReference type="EMBL" id="GG745342">
    <property type="protein sequence ID" value="KNE63648.1"/>
    <property type="molecule type" value="Genomic_DNA"/>
</dbReference>
<feature type="domain" description="Calponin-homology (CH)" evidence="7">
    <location>
        <begin position="158"/>
        <end position="265"/>
    </location>
</feature>
<dbReference type="CDD" id="cd21216">
    <property type="entry name" value="CH_ACTN_rpt2"/>
    <property type="match status" value="1"/>
</dbReference>
<feature type="region of interest" description="Disordered" evidence="6">
    <location>
        <begin position="1"/>
        <end position="32"/>
    </location>
</feature>
<organism evidence="9 10">
    <name type="scientific">Allomyces macrogynus (strain ATCC 38327)</name>
    <name type="common">Allomyces javanicus var. macrogynus</name>
    <dbReference type="NCBI Taxonomy" id="578462"/>
    <lineage>
        <taxon>Eukaryota</taxon>
        <taxon>Fungi</taxon>
        <taxon>Fungi incertae sedis</taxon>
        <taxon>Blastocladiomycota</taxon>
        <taxon>Blastocladiomycetes</taxon>
        <taxon>Blastocladiales</taxon>
        <taxon>Blastocladiaceae</taxon>
        <taxon>Allomyces</taxon>
    </lineage>
</organism>
<dbReference type="Pfam" id="PF08726">
    <property type="entry name" value="EFhand_Ca_insen"/>
    <property type="match status" value="1"/>
</dbReference>
<evidence type="ECO:0000256" key="3">
    <source>
        <dbReference type="ARBA" id="ARBA00022837"/>
    </source>
</evidence>
<dbReference type="SUPFAM" id="SSF47473">
    <property type="entry name" value="EF-hand"/>
    <property type="match status" value="1"/>
</dbReference>
<dbReference type="PANTHER" id="PTHR11915">
    <property type="entry name" value="SPECTRIN/FILAMIN RELATED CYTOSKELETAL PROTEIN"/>
    <property type="match status" value="1"/>
</dbReference>
<dbReference type="SUPFAM" id="SSF47576">
    <property type="entry name" value="Calponin-homology domain, CH-domain"/>
    <property type="match status" value="1"/>
</dbReference>
<gene>
    <name evidence="9" type="ORF">AMAG_08751</name>
</gene>
<feature type="coiled-coil region" evidence="5">
    <location>
        <begin position="387"/>
        <end position="464"/>
    </location>
</feature>
<dbReference type="OMA" id="QQRWITV"/>
<keyword evidence="2" id="KW-0677">Repeat</keyword>
<dbReference type="SUPFAM" id="SSF46966">
    <property type="entry name" value="Spectrin repeat"/>
    <property type="match status" value="2"/>
</dbReference>
<reference evidence="9 10" key="1">
    <citation type="submission" date="2009-11" db="EMBL/GenBank/DDBJ databases">
        <title>Annotation of Allomyces macrogynus ATCC 38327.</title>
        <authorList>
            <consortium name="The Broad Institute Genome Sequencing Platform"/>
            <person name="Russ C."/>
            <person name="Cuomo C."/>
            <person name="Burger G."/>
            <person name="Gray M.W."/>
            <person name="Holland P.W.H."/>
            <person name="King N."/>
            <person name="Lang F.B.F."/>
            <person name="Roger A.J."/>
            <person name="Ruiz-Trillo I."/>
            <person name="Young S.K."/>
            <person name="Zeng Q."/>
            <person name="Gargeya S."/>
            <person name="Fitzgerald M."/>
            <person name="Haas B."/>
            <person name="Abouelleil A."/>
            <person name="Alvarado L."/>
            <person name="Arachchi H.M."/>
            <person name="Berlin A."/>
            <person name="Chapman S.B."/>
            <person name="Gearin G."/>
            <person name="Goldberg J."/>
            <person name="Griggs A."/>
            <person name="Gujja S."/>
            <person name="Hansen M."/>
            <person name="Heiman D."/>
            <person name="Howarth C."/>
            <person name="Larimer J."/>
            <person name="Lui A."/>
            <person name="MacDonald P.J.P."/>
            <person name="McCowen C."/>
            <person name="Montmayeur A."/>
            <person name="Murphy C."/>
            <person name="Neiman D."/>
            <person name="Pearson M."/>
            <person name="Priest M."/>
            <person name="Roberts A."/>
            <person name="Saif S."/>
            <person name="Shea T."/>
            <person name="Sisk P."/>
            <person name="Stolte C."/>
            <person name="Sykes S."/>
            <person name="Wortman J."/>
            <person name="Nusbaum C."/>
            <person name="Birren B."/>
        </authorList>
    </citation>
    <scope>NUCLEOTIDE SEQUENCE [LARGE SCALE GENOMIC DNA]</scope>
    <source>
        <strain evidence="9 10">ATCC 38327</strain>
    </source>
</reference>
<reference evidence="10" key="2">
    <citation type="submission" date="2009-11" db="EMBL/GenBank/DDBJ databases">
        <title>The Genome Sequence of Allomyces macrogynus strain ATCC 38327.</title>
        <authorList>
            <consortium name="The Broad Institute Genome Sequencing Platform"/>
            <person name="Russ C."/>
            <person name="Cuomo C."/>
            <person name="Shea T."/>
            <person name="Young S.K."/>
            <person name="Zeng Q."/>
            <person name="Koehrsen M."/>
            <person name="Haas B."/>
            <person name="Borodovsky M."/>
            <person name="Guigo R."/>
            <person name="Alvarado L."/>
            <person name="Berlin A."/>
            <person name="Borenstein D."/>
            <person name="Chen Z."/>
            <person name="Engels R."/>
            <person name="Freedman E."/>
            <person name="Gellesch M."/>
            <person name="Goldberg J."/>
            <person name="Griggs A."/>
            <person name="Gujja S."/>
            <person name="Heiman D."/>
            <person name="Hepburn T."/>
            <person name="Howarth C."/>
            <person name="Jen D."/>
            <person name="Larson L."/>
            <person name="Lewis B."/>
            <person name="Mehta T."/>
            <person name="Park D."/>
            <person name="Pearson M."/>
            <person name="Roberts A."/>
            <person name="Saif S."/>
            <person name="Shenoy N."/>
            <person name="Sisk P."/>
            <person name="Stolte C."/>
            <person name="Sykes S."/>
            <person name="Walk T."/>
            <person name="White J."/>
            <person name="Yandava C."/>
            <person name="Burger G."/>
            <person name="Gray M.W."/>
            <person name="Holland P.W.H."/>
            <person name="King N."/>
            <person name="Lang F.B.F."/>
            <person name="Roger A.J."/>
            <person name="Ruiz-Trillo I."/>
            <person name="Lander E."/>
            <person name="Nusbaum C."/>
        </authorList>
    </citation>
    <scope>NUCLEOTIDE SEQUENCE [LARGE SCALE GENOMIC DNA]</scope>
    <source>
        <strain evidence="10">ATCC 38327</strain>
    </source>
</reference>
<name>A0A0L0SME8_ALLM3</name>
<evidence type="ECO:0000256" key="4">
    <source>
        <dbReference type="ARBA" id="ARBA00023203"/>
    </source>
</evidence>
<dbReference type="VEuPathDB" id="FungiDB:AMAG_08751"/>
<dbReference type="PROSITE" id="PS50222">
    <property type="entry name" value="EF_HAND_2"/>
    <property type="match status" value="1"/>
</dbReference>
<dbReference type="AlphaFoldDB" id="A0A0L0SME8"/>
<dbReference type="SMART" id="SM01184">
    <property type="entry name" value="efhand_Ca_insen"/>
    <property type="match status" value="1"/>
</dbReference>
<dbReference type="Proteomes" id="UP000054350">
    <property type="component" value="Unassembled WGS sequence"/>
</dbReference>
<dbReference type="Gene3D" id="1.20.58.60">
    <property type="match status" value="2"/>
</dbReference>
<dbReference type="FunFam" id="1.10.418.10:FF:000030">
    <property type="entry name" value="Related to alpha-actinin"/>
    <property type="match status" value="1"/>
</dbReference>
<dbReference type="SMART" id="SM00033">
    <property type="entry name" value="CH"/>
    <property type="match status" value="2"/>
</dbReference>
<dbReference type="Gene3D" id="1.10.418.10">
    <property type="entry name" value="Calponin-like domain"/>
    <property type="match status" value="2"/>
</dbReference>
<dbReference type="Gene3D" id="1.10.238.10">
    <property type="entry name" value="EF-hand"/>
    <property type="match status" value="2"/>
</dbReference>
<dbReference type="InterPro" id="IPR002048">
    <property type="entry name" value="EF_hand_dom"/>
</dbReference>
<dbReference type="CDD" id="cd00051">
    <property type="entry name" value="EFh"/>
    <property type="match status" value="1"/>
</dbReference>
<keyword evidence="4" id="KW-0009">Actin-binding</keyword>
<proteinExistence type="inferred from homology"/>
<dbReference type="CDD" id="cd21215">
    <property type="entry name" value="CH_SpAIN1-like_rpt1"/>
    <property type="match status" value="1"/>
</dbReference>